<keyword evidence="2" id="KW-0732">Signal</keyword>
<organism evidence="3 4">
    <name type="scientific">Micromonospora arborensis</name>
    <dbReference type="NCBI Taxonomy" id="2116518"/>
    <lineage>
        <taxon>Bacteria</taxon>
        <taxon>Bacillati</taxon>
        <taxon>Actinomycetota</taxon>
        <taxon>Actinomycetes</taxon>
        <taxon>Micromonosporales</taxon>
        <taxon>Micromonosporaceae</taxon>
        <taxon>Micromonospora</taxon>
    </lineage>
</organism>
<dbReference type="PROSITE" id="PS50194">
    <property type="entry name" value="FILAMIN_REPEAT"/>
    <property type="match status" value="1"/>
</dbReference>
<protein>
    <recommendedName>
        <fullName evidence="5">DNRLRE domain-containing protein</fullName>
    </recommendedName>
</protein>
<evidence type="ECO:0000313" key="4">
    <source>
        <dbReference type="Proteomes" id="UP000248333"/>
    </source>
</evidence>
<feature type="chain" id="PRO_5016399568" description="DNRLRE domain-containing protein" evidence="2">
    <location>
        <begin position="30"/>
        <end position="968"/>
    </location>
</feature>
<keyword evidence="4" id="KW-1185">Reference proteome</keyword>
<name>A0A318NVS0_9ACTN</name>
<comment type="caution">
    <text evidence="3">The sequence shown here is derived from an EMBL/GenBank/DDBJ whole genome shotgun (WGS) entry which is preliminary data.</text>
</comment>
<evidence type="ECO:0000313" key="3">
    <source>
        <dbReference type="EMBL" id="PYC65800.1"/>
    </source>
</evidence>
<reference evidence="3 4" key="1">
    <citation type="submission" date="2018-03" db="EMBL/GenBank/DDBJ databases">
        <title>Bioinformatic expansion and discovery of thiopeptide antibiotics.</title>
        <authorList>
            <person name="Schwalen C.J."/>
            <person name="Hudson G.A."/>
            <person name="Mitchell D.A."/>
        </authorList>
    </citation>
    <scope>NUCLEOTIDE SEQUENCE [LARGE SCALE GENOMIC DNA]</scope>
    <source>
        <strain evidence="3 4">NRRL 8041</strain>
    </source>
</reference>
<accession>A0A318NVS0</accession>
<proteinExistence type="predicted"/>
<dbReference type="AlphaFoldDB" id="A0A318NVS0"/>
<evidence type="ECO:0000256" key="1">
    <source>
        <dbReference type="SAM" id="MobiDB-lite"/>
    </source>
</evidence>
<dbReference type="Proteomes" id="UP000248333">
    <property type="component" value="Unassembled WGS sequence"/>
</dbReference>
<sequence length="968" mass="104772">MRARRLLAGSLGIVLGAGLVSVTATPAQAYQQWDVTKSGWAYTDSQLPKKSFVNPSGDAPIGAWADAGGKKHKSRSYFSFDITRFSGAVIHKADLVIAEGSAADCTSAQPVELWRTDAIKATTSWDSAPRRRELLGTVQAGGEATCPGYLAWDIMPALQKLAKQGVKTLTVEFRVPHGYEGDLSHGRKLRPYPSIRTEANHTPTVTQIGLEFPSWSCGTRDKPQPVGARNYTLMVRGADVDPYDYDYWGQFAAWPVGHEEQRSELSGSSYSGALSKATWDMGQYPHGTVVTWTARAYDGHDYSSWAKPCFVKVDGERPATPLISSVKYPDDGESHGGSGVPGTFTFKANGSKDVVGYYWGRFGETYNYIAAPQPGADVTLEYTPTSFVEYLSVRSVDSASNSSEVAEYDFFVKSTAPGVRVTMGGVGLPSQLAISTNVEGVTEFGYRIGDGAEARVPADADGTTVVPVVFTQSGLVRLQVRSYVGAEMVGAYTEDVQVRDTPIVESADFVFPDHDGVVDRAGSFTFRPGRTGVVAYEYAFQYDEFQRVEAAADGTAVLPWTPTEPNWYTLNVRSISADGTASETEQYQFNVIDTKPTVSSSDYYEFGAWGGVGIPGEFNFDTAMPDVDAYLYRLDDGPEQTVDPEYSWARATITPEHSGSNTLTVRTRFLDGSFSPTRTYTFEVSDAPVVTSSEYPENGDGGQPGQPGRFTFNPGRSDVVEYRYVLEYSGEEQVVAAGPDGKATIEIAPTHDGSTLLTVTSRSADGTASAERRYYFRVRDPRVNVSSVYDEYTPRGGIGTVGRFGVDTEIGEVKTYEYQLNGGAWQSVPKETDALVTDISVTMDRNGANVFSVRGRTEAGEYTPQTDYPFLVGTAPRVSSTAYPEGQWAGGVGEPGDFTFTQGGPGVVEFEYTVDNGEPATVAANAAGVATLTYTPTSASSHTISVRGRTADGVWSDPTNYYFLVNFS</sequence>
<dbReference type="RefSeq" id="WP_110566809.1">
    <property type="nucleotide sequence ID" value="NZ_PYBV01000041.1"/>
</dbReference>
<gene>
    <name evidence="3" type="ORF">C7C45_27500</name>
</gene>
<feature type="signal peptide" evidence="2">
    <location>
        <begin position="1"/>
        <end position="29"/>
    </location>
</feature>
<dbReference type="EMBL" id="PYBV01000041">
    <property type="protein sequence ID" value="PYC65800.1"/>
    <property type="molecule type" value="Genomic_DNA"/>
</dbReference>
<evidence type="ECO:0000256" key="2">
    <source>
        <dbReference type="SAM" id="SignalP"/>
    </source>
</evidence>
<dbReference type="InterPro" id="IPR017868">
    <property type="entry name" value="Filamin/ABP280_repeat-like"/>
</dbReference>
<dbReference type="OrthoDB" id="3439746at2"/>
<feature type="region of interest" description="Disordered" evidence="1">
    <location>
        <begin position="693"/>
        <end position="713"/>
    </location>
</feature>
<evidence type="ECO:0008006" key="5">
    <source>
        <dbReference type="Google" id="ProtNLM"/>
    </source>
</evidence>